<name>A0A9P6B1R3_9AGAM</name>
<dbReference type="Gene3D" id="2.80.10.50">
    <property type="match status" value="1"/>
</dbReference>
<dbReference type="OrthoDB" id="2131701at2759"/>
<sequence length="221" mass="24032">MFGAEHGALGPNWATAVKLGRQIALGKAGRVAIDSTPERRDPPLARLIDDFVNVKAGTAADLSGGNNKIRCDIVFMLLMRDVVSNDTAVGTGTNPQWTLEDAGDGFFRIKNGSGKYLSVEDHIQNGARAIGSNQQTWKILPNDQHLSEPGYIRIFLPGTHSISTLRTLEIPLGGDSRPALGKDTRKGPGLVLPISVALIELWKTRRERDQNESVEKEKISI</sequence>
<organism evidence="1 2">
    <name type="scientific">Hydnum rufescens UP504</name>
    <dbReference type="NCBI Taxonomy" id="1448309"/>
    <lineage>
        <taxon>Eukaryota</taxon>
        <taxon>Fungi</taxon>
        <taxon>Dikarya</taxon>
        <taxon>Basidiomycota</taxon>
        <taxon>Agaricomycotina</taxon>
        <taxon>Agaricomycetes</taxon>
        <taxon>Cantharellales</taxon>
        <taxon>Hydnaceae</taxon>
        <taxon>Hydnum</taxon>
    </lineage>
</organism>
<dbReference type="InterPro" id="IPR035992">
    <property type="entry name" value="Ricin_B-like_lectins"/>
</dbReference>
<protein>
    <submittedName>
        <fullName evidence="1">Carbohydrate-binding module family 13 protein</fullName>
    </submittedName>
</protein>
<evidence type="ECO:0000313" key="1">
    <source>
        <dbReference type="EMBL" id="KAF9515915.1"/>
    </source>
</evidence>
<proteinExistence type="predicted"/>
<dbReference type="Proteomes" id="UP000886523">
    <property type="component" value="Unassembled WGS sequence"/>
</dbReference>
<dbReference type="SUPFAM" id="SSF50370">
    <property type="entry name" value="Ricin B-like lectins"/>
    <property type="match status" value="1"/>
</dbReference>
<dbReference type="EMBL" id="MU128945">
    <property type="protein sequence ID" value="KAF9515915.1"/>
    <property type="molecule type" value="Genomic_DNA"/>
</dbReference>
<accession>A0A9P6B1R3</accession>
<dbReference type="AlphaFoldDB" id="A0A9P6B1R3"/>
<reference evidence="1" key="1">
    <citation type="journal article" date="2020" name="Nat. Commun.">
        <title>Large-scale genome sequencing of mycorrhizal fungi provides insights into the early evolution of symbiotic traits.</title>
        <authorList>
            <person name="Miyauchi S."/>
            <person name="Kiss E."/>
            <person name="Kuo A."/>
            <person name="Drula E."/>
            <person name="Kohler A."/>
            <person name="Sanchez-Garcia M."/>
            <person name="Morin E."/>
            <person name="Andreopoulos B."/>
            <person name="Barry K.W."/>
            <person name="Bonito G."/>
            <person name="Buee M."/>
            <person name="Carver A."/>
            <person name="Chen C."/>
            <person name="Cichocki N."/>
            <person name="Clum A."/>
            <person name="Culley D."/>
            <person name="Crous P.W."/>
            <person name="Fauchery L."/>
            <person name="Girlanda M."/>
            <person name="Hayes R.D."/>
            <person name="Keri Z."/>
            <person name="LaButti K."/>
            <person name="Lipzen A."/>
            <person name="Lombard V."/>
            <person name="Magnuson J."/>
            <person name="Maillard F."/>
            <person name="Murat C."/>
            <person name="Nolan M."/>
            <person name="Ohm R.A."/>
            <person name="Pangilinan J."/>
            <person name="Pereira M.F."/>
            <person name="Perotto S."/>
            <person name="Peter M."/>
            <person name="Pfister S."/>
            <person name="Riley R."/>
            <person name="Sitrit Y."/>
            <person name="Stielow J.B."/>
            <person name="Szollosi G."/>
            <person name="Zifcakova L."/>
            <person name="Stursova M."/>
            <person name="Spatafora J.W."/>
            <person name="Tedersoo L."/>
            <person name="Vaario L.M."/>
            <person name="Yamada A."/>
            <person name="Yan M."/>
            <person name="Wang P."/>
            <person name="Xu J."/>
            <person name="Bruns T."/>
            <person name="Baldrian P."/>
            <person name="Vilgalys R."/>
            <person name="Dunand C."/>
            <person name="Henrissat B."/>
            <person name="Grigoriev I.V."/>
            <person name="Hibbett D."/>
            <person name="Nagy L.G."/>
            <person name="Martin F.M."/>
        </authorList>
    </citation>
    <scope>NUCLEOTIDE SEQUENCE</scope>
    <source>
        <strain evidence="1">UP504</strain>
    </source>
</reference>
<keyword evidence="2" id="KW-1185">Reference proteome</keyword>
<comment type="caution">
    <text evidence="1">The sequence shown here is derived from an EMBL/GenBank/DDBJ whole genome shotgun (WGS) entry which is preliminary data.</text>
</comment>
<gene>
    <name evidence="1" type="ORF">BS47DRAFT_1381303</name>
</gene>
<evidence type="ECO:0000313" key="2">
    <source>
        <dbReference type="Proteomes" id="UP000886523"/>
    </source>
</evidence>